<reference evidence="1" key="1">
    <citation type="submission" date="2024-09" db="EMBL/GenBank/DDBJ databases">
        <title>Black Yeasts Isolated from many extreme environments.</title>
        <authorList>
            <person name="Coleine C."/>
            <person name="Stajich J.E."/>
            <person name="Selbmann L."/>
        </authorList>
    </citation>
    <scope>NUCLEOTIDE SEQUENCE</scope>
    <source>
        <strain evidence="1">CCFEE 5737</strain>
    </source>
</reference>
<protein>
    <submittedName>
        <fullName evidence="1">Uncharacterized protein</fullName>
    </submittedName>
</protein>
<name>A0ACC3D7A8_9PEZI</name>
<accession>A0ACC3D7A8</accession>
<evidence type="ECO:0000313" key="2">
    <source>
        <dbReference type="Proteomes" id="UP001186974"/>
    </source>
</evidence>
<dbReference type="Proteomes" id="UP001186974">
    <property type="component" value="Unassembled WGS sequence"/>
</dbReference>
<evidence type="ECO:0000313" key="1">
    <source>
        <dbReference type="EMBL" id="KAK3062764.1"/>
    </source>
</evidence>
<keyword evidence="2" id="KW-1185">Reference proteome</keyword>
<comment type="caution">
    <text evidence="1">The sequence shown here is derived from an EMBL/GenBank/DDBJ whole genome shotgun (WGS) entry which is preliminary data.</text>
</comment>
<organism evidence="1 2">
    <name type="scientific">Coniosporium uncinatum</name>
    <dbReference type="NCBI Taxonomy" id="93489"/>
    <lineage>
        <taxon>Eukaryota</taxon>
        <taxon>Fungi</taxon>
        <taxon>Dikarya</taxon>
        <taxon>Ascomycota</taxon>
        <taxon>Pezizomycotina</taxon>
        <taxon>Dothideomycetes</taxon>
        <taxon>Dothideomycetes incertae sedis</taxon>
        <taxon>Coniosporium</taxon>
    </lineage>
</organism>
<sequence length="365" mass="40990">MALLFLSNEILLDILRYFGASEFREDIGPLLVCKQWYNIAQTALLEDIVIDCDNVHRMPLGRHDFARELLPSKLTYLTIAVAEPDAYQHLPVEGSSRVETGKKRVVAFREQLPDIVCFLRTCNKLRTCTVLVGILPELEPSEAGIAGAKNYARWHHSLQDMFGTIGSRLTSLVMDNTGFGLEAYEQGAGHLTCLIICGLLPSLHRLRVRLRTICPELLDVGPSCRVLPSKELIINLGFWDARLAKHDSVRCCDSKRIRNVLDLREKMVTATKAMLPRCPALEVARVIMAYTYDSPDIEVLNCINDDRTVLDTRSDWDGEGSGEAYETPLAMAERVKVEYLIRRHGGSHGIDSDDSQRTVGRRGRP</sequence>
<gene>
    <name evidence="1" type="ORF">LTS18_003408</name>
</gene>
<proteinExistence type="predicted"/>
<dbReference type="EMBL" id="JAWDJW010007137">
    <property type="protein sequence ID" value="KAK3062764.1"/>
    <property type="molecule type" value="Genomic_DNA"/>
</dbReference>